<protein>
    <submittedName>
        <fullName evidence="1">Uncharacterized protein</fullName>
    </submittedName>
</protein>
<keyword evidence="2" id="KW-1185">Reference proteome</keyword>
<dbReference type="Proteomes" id="UP000531561">
    <property type="component" value="Unassembled WGS sequence"/>
</dbReference>
<proteinExistence type="predicted"/>
<dbReference type="AlphaFoldDB" id="A0A8H6EHT7"/>
<reference evidence="1 2" key="1">
    <citation type="journal article" date="2020" name="Phytopathology">
        <title>A high-quality genome resource of Botrytis fragariae, a new and rapidly spreading fungal pathogen causing strawberry gray mold in the U.S.A.</title>
        <authorList>
            <person name="Wu Y."/>
            <person name="Saski C.A."/>
            <person name="Schnabel G."/>
            <person name="Xiao S."/>
            <person name="Hu M."/>
        </authorList>
    </citation>
    <scope>NUCLEOTIDE SEQUENCE [LARGE SCALE GENOMIC DNA]</scope>
    <source>
        <strain evidence="1 2">BVB16</strain>
    </source>
</reference>
<comment type="caution">
    <text evidence="1">The sequence shown here is derived from an EMBL/GenBank/DDBJ whole genome shotgun (WGS) entry which is preliminary data.</text>
</comment>
<dbReference type="RefSeq" id="XP_037191662.1">
    <property type="nucleotide sequence ID" value="XM_037336452.1"/>
</dbReference>
<dbReference type="GeneID" id="59260144"/>
<organism evidence="1 2">
    <name type="scientific">Botrytis fragariae</name>
    <dbReference type="NCBI Taxonomy" id="1964551"/>
    <lineage>
        <taxon>Eukaryota</taxon>
        <taxon>Fungi</taxon>
        <taxon>Dikarya</taxon>
        <taxon>Ascomycota</taxon>
        <taxon>Pezizomycotina</taxon>
        <taxon>Leotiomycetes</taxon>
        <taxon>Helotiales</taxon>
        <taxon>Sclerotiniaceae</taxon>
        <taxon>Botrytis</taxon>
    </lineage>
</organism>
<gene>
    <name evidence="1" type="ORF">Bfra_006079</name>
</gene>
<evidence type="ECO:0000313" key="1">
    <source>
        <dbReference type="EMBL" id="KAF5872716.1"/>
    </source>
</evidence>
<accession>A0A8H6EHT7</accession>
<name>A0A8H6EHT7_9HELO</name>
<evidence type="ECO:0000313" key="2">
    <source>
        <dbReference type="Proteomes" id="UP000531561"/>
    </source>
</evidence>
<dbReference type="EMBL" id="JABFCT010000010">
    <property type="protein sequence ID" value="KAF5872716.1"/>
    <property type="molecule type" value="Genomic_DNA"/>
</dbReference>
<sequence length="39" mass="4497">MSCSQMETMLADIDQSIIDNYHQRVSEMTEENEDLGGKF</sequence>